<keyword evidence="3" id="KW-0732">Signal</keyword>
<keyword evidence="5" id="KW-1185">Reference proteome</keyword>
<feature type="region of interest" description="Disordered" evidence="1">
    <location>
        <begin position="309"/>
        <end position="429"/>
    </location>
</feature>
<organism evidence="4 5">
    <name type="scientific">Massarina eburnea CBS 473.64</name>
    <dbReference type="NCBI Taxonomy" id="1395130"/>
    <lineage>
        <taxon>Eukaryota</taxon>
        <taxon>Fungi</taxon>
        <taxon>Dikarya</taxon>
        <taxon>Ascomycota</taxon>
        <taxon>Pezizomycotina</taxon>
        <taxon>Dothideomycetes</taxon>
        <taxon>Pleosporomycetidae</taxon>
        <taxon>Pleosporales</taxon>
        <taxon>Massarineae</taxon>
        <taxon>Massarinaceae</taxon>
        <taxon>Massarina</taxon>
    </lineage>
</organism>
<evidence type="ECO:0008006" key="6">
    <source>
        <dbReference type="Google" id="ProtNLM"/>
    </source>
</evidence>
<feature type="chain" id="PRO_5025655125" description="Mid2 domain-containing protein" evidence="3">
    <location>
        <begin position="24"/>
        <end position="509"/>
    </location>
</feature>
<gene>
    <name evidence="4" type="ORF">P280DRAFT_81296</name>
</gene>
<feature type="compositionally biased region" description="Pro residues" evidence="1">
    <location>
        <begin position="483"/>
        <end position="500"/>
    </location>
</feature>
<evidence type="ECO:0000313" key="4">
    <source>
        <dbReference type="EMBL" id="KAF2638320.1"/>
    </source>
</evidence>
<feature type="region of interest" description="Disordered" evidence="1">
    <location>
        <begin position="468"/>
        <end position="509"/>
    </location>
</feature>
<protein>
    <recommendedName>
        <fullName evidence="6">Mid2 domain-containing protein</fullName>
    </recommendedName>
</protein>
<accession>A0A6A6RSI0</accession>
<evidence type="ECO:0000256" key="2">
    <source>
        <dbReference type="SAM" id="Phobius"/>
    </source>
</evidence>
<keyword evidence="2" id="KW-0812">Transmembrane</keyword>
<evidence type="ECO:0000256" key="1">
    <source>
        <dbReference type="SAM" id="MobiDB-lite"/>
    </source>
</evidence>
<dbReference type="EMBL" id="MU006790">
    <property type="protein sequence ID" value="KAF2638320.1"/>
    <property type="molecule type" value="Genomic_DNA"/>
</dbReference>
<feature type="compositionally biased region" description="Low complexity" evidence="1">
    <location>
        <begin position="158"/>
        <end position="237"/>
    </location>
</feature>
<dbReference type="AlphaFoldDB" id="A0A6A6RSI0"/>
<evidence type="ECO:0000256" key="3">
    <source>
        <dbReference type="SAM" id="SignalP"/>
    </source>
</evidence>
<dbReference type="OrthoDB" id="5215637at2759"/>
<feature type="signal peptide" evidence="3">
    <location>
        <begin position="1"/>
        <end position="23"/>
    </location>
</feature>
<keyword evidence="2" id="KW-1133">Transmembrane helix</keyword>
<feature type="region of interest" description="Disordered" evidence="1">
    <location>
        <begin position="158"/>
        <end position="242"/>
    </location>
</feature>
<keyword evidence="2" id="KW-0472">Membrane</keyword>
<feature type="compositionally biased region" description="Gly residues" evidence="1">
    <location>
        <begin position="370"/>
        <end position="386"/>
    </location>
</feature>
<evidence type="ECO:0000313" key="5">
    <source>
        <dbReference type="Proteomes" id="UP000799753"/>
    </source>
</evidence>
<proteinExistence type="predicted"/>
<name>A0A6A6RSI0_9PLEO</name>
<feature type="transmembrane region" description="Helical" evidence="2">
    <location>
        <begin position="248"/>
        <end position="270"/>
    </location>
</feature>
<dbReference type="Proteomes" id="UP000799753">
    <property type="component" value="Unassembled WGS sequence"/>
</dbReference>
<reference evidence="4" key="1">
    <citation type="journal article" date="2020" name="Stud. Mycol.">
        <title>101 Dothideomycetes genomes: a test case for predicting lifestyles and emergence of pathogens.</title>
        <authorList>
            <person name="Haridas S."/>
            <person name="Albert R."/>
            <person name="Binder M."/>
            <person name="Bloem J."/>
            <person name="Labutti K."/>
            <person name="Salamov A."/>
            <person name="Andreopoulos B."/>
            <person name="Baker S."/>
            <person name="Barry K."/>
            <person name="Bills G."/>
            <person name="Bluhm B."/>
            <person name="Cannon C."/>
            <person name="Castanera R."/>
            <person name="Culley D."/>
            <person name="Daum C."/>
            <person name="Ezra D."/>
            <person name="Gonzalez J."/>
            <person name="Henrissat B."/>
            <person name="Kuo A."/>
            <person name="Liang C."/>
            <person name="Lipzen A."/>
            <person name="Lutzoni F."/>
            <person name="Magnuson J."/>
            <person name="Mondo S."/>
            <person name="Nolan M."/>
            <person name="Ohm R."/>
            <person name="Pangilinan J."/>
            <person name="Park H.-J."/>
            <person name="Ramirez L."/>
            <person name="Alfaro M."/>
            <person name="Sun H."/>
            <person name="Tritt A."/>
            <person name="Yoshinaga Y."/>
            <person name="Zwiers L.-H."/>
            <person name="Turgeon B."/>
            <person name="Goodwin S."/>
            <person name="Spatafora J."/>
            <person name="Crous P."/>
            <person name="Grigoriev I."/>
        </authorList>
    </citation>
    <scope>NUCLEOTIDE SEQUENCE</scope>
    <source>
        <strain evidence="4">CBS 473.64</strain>
    </source>
</reference>
<sequence length="509" mass="51548">MMPVFSTCLRIVGGALLVRVVLAQQCYYPNGAKAEEKPCSSAAGSACCPDKWQCLDNGLCYYPPDKLHGRYSCTDKDWKSPGCASNMCTYGLTVAGGESITQCSNHNNQWCCNGDATNVHCCDEKPVPRPFFKLQDGKPYATIGGSIPSSGPTLASITGLATSGGSSSPSSTSISSFPPSSSVSSASSSSSAPPSSSSTTMTSLSTRTSTGSSGPTTITESRTITADINTATNTPAPIEGDKKSKVPLIVGCAVGIPLAIAFIGIMLWLLRKRSQQKKSPYSDTSDPYANGALTPEFAGGATFSGGNKLHKATNGATTSEKLASPAGVPELESQSVGPERPVSMVPGSAELDSGGKFAPGTVPHAPHLVGVGGGNGLGHHGQGGGVEEPSPTMSASWGSAPPGYSPGMNQSHWAPGHAQQSSTGSFDGSGAGAGGYLPYRPPAGHEAYAHHGTAGGLANVPEVAELSAVESPPTIVDARNGHPLPPPAAEPGTVQPPPPETGAGTSRPT</sequence>